<evidence type="ECO:0000313" key="1">
    <source>
        <dbReference type="EMBL" id="KAA2218334.1"/>
    </source>
</evidence>
<accession>A0A5B2TVH6</accession>
<comment type="caution">
    <text evidence="1">The sequence shown here is derived from an EMBL/GenBank/DDBJ whole genome shotgun (WGS) entry which is preliminary data.</text>
</comment>
<dbReference type="AlphaFoldDB" id="A0A5B2TVH6"/>
<dbReference type="Proteomes" id="UP000323188">
    <property type="component" value="Unassembled WGS sequence"/>
</dbReference>
<reference evidence="1 2" key="1">
    <citation type="submission" date="2019-09" db="EMBL/GenBank/DDBJ databases">
        <authorList>
            <person name="Khan S.A."/>
            <person name="Jeon C.O."/>
            <person name="Chun B.H."/>
            <person name="Jeong S.E."/>
        </authorList>
    </citation>
    <scope>NUCLEOTIDE SEQUENCE [LARGE SCALE GENOMIC DNA]</scope>
    <source>
        <strain evidence="1 2">KCTC 42508</strain>
    </source>
</reference>
<dbReference type="RefSeq" id="WP_154916947.1">
    <property type="nucleotide sequence ID" value="NZ_VUOE01000001.1"/>
</dbReference>
<gene>
    <name evidence="1" type="ORF">F0361_01550</name>
</gene>
<organism evidence="1 2">
    <name type="scientific">Maribacter flavus</name>
    <dbReference type="NCBI Taxonomy" id="1658664"/>
    <lineage>
        <taxon>Bacteria</taxon>
        <taxon>Pseudomonadati</taxon>
        <taxon>Bacteroidota</taxon>
        <taxon>Flavobacteriia</taxon>
        <taxon>Flavobacteriales</taxon>
        <taxon>Flavobacteriaceae</taxon>
        <taxon>Maribacter</taxon>
    </lineage>
</organism>
<dbReference type="EMBL" id="VUOE01000001">
    <property type="protein sequence ID" value="KAA2218334.1"/>
    <property type="molecule type" value="Genomic_DNA"/>
</dbReference>
<proteinExistence type="predicted"/>
<protein>
    <submittedName>
        <fullName evidence="1">Uncharacterized protein</fullName>
    </submittedName>
</protein>
<name>A0A5B2TVH6_9FLAO</name>
<sequence>MNAKWCISSLLVIFALLGLSQPHKKVSNQQISLQFGDVEVASENARDEVLSNITNKLLFLGVEGIEVYEDVTGHINIRYYSDIDANVVKEFLSEETTMSLEHGEELPFKSPKEPIQDNYSLVVSDLHQQGPQGLKISGDVVSNQQEIYSGFYSSLAINPTITFSVRPVFDQTAFKTYQTIAIAIDNTSRNIPEGRAGPFLHGIG</sequence>
<evidence type="ECO:0000313" key="2">
    <source>
        <dbReference type="Proteomes" id="UP000323188"/>
    </source>
</evidence>